<dbReference type="InterPro" id="IPR029039">
    <property type="entry name" value="Flavoprotein-like_sf"/>
</dbReference>
<dbReference type="OrthoDB" id="359268at2"/>
<dbReference type="PANTHER" id="PTHR19384:SF128">
    <property type="entry name" value="NADPH OXIDOREDUCTASE A"/>
    <property type="match status" value="1"/>
</dbReference>
<evidence type="ECO:0000259" key="4">
    <source>
        <dbReference type="PROSITE" id="PS50902"/>
    </source>
</evidence>
<protein>
    <submittedName>
        <fullName evidence="5">Flavodoxin</fullName>
    </submittedName>
</protein>
<organism evidence="5 6">
    <name type="scientific">Oceanisphaera avium</name>
    <dbReference type="NCBI Taxonomy" id="1903694"/>
    <lineage>
        <taxon>Bacteria</taxon>
        <taxon>Pseudomonadati</taxon>
        <taxon>Pseudomonadota</taxon>
        <taxon>Gammaproteobacteria</taxon>
        <taxon>Aeromonadales</taxon>
        <taxon>Aeromonadaceae</taxon>
        <taxon>Oceanisphaera</taxon>
    </lineage>
</organism>
<dbReference type="EMBL" id="CP021376">
    <property type="protein sequence ID" value="ART79633.1"/>
    <property type="molecule type" value="Genomic_DNA"/>
</dbReference>
<dbReference type="Pfam" id="PF00258">
    <property type="entry name" value="Flavodoxin_1"/>
    <property type="match status" value="1"/>
</dbReference>
<sequence length="146" mass="15730">MSAVEIIVGSVYGSAMSVAERLEEALIGAGHRVALHEEATLADLNPEHFWLLVTSTTGDGELPADILPLFLELQQDSGPLPQVRYALAALGDSSYEHFCGAGKQLNSQLQALSAQPVIEMLTINASETLDPEEPALMWLSRFIAKL</sequence>
<evidence type="ECO:0000256" key="2">
    <source>
        <dbReference type="ARBA" id="ARBA00022630"/>
    </source>
</evidence>
<proteinExistence type="predicted"/>
<dbReference type="AlphaFoldDB" id="A0A1Y0CWB0"/>
<dbReference type="PROSITE" id="PS50902">
    <property type="entry name" value="FLAVODOXIN_LIKE"/>
    <property type="match status" value="1"/>
</dbReference>
<evidence type="ECO:0000256" key="3">
    <source>
        <dbReference type="ARBA" id="ARBA00022643"/>
    </source>
</evidence>
<keyword evidence="6" id="KW-1185">Reference proteome</keyword>
<dbReference type="SUPFAM" id="SSF52218">
    <property type="entry name" value="Flavoproteins"/>
    <property type="match status" value="1"/>
</dbReference>
<dbReference type="NCBIfam" id="NF005989">
    <property type="entry name" value="PRK08105.1"/>
    <property type="match status" value="1"/>
</dbReference>
<feature type="domain" description="Flavodoxin-like" evidence="4">
    <location>
        <begin position="4"/>
        <end position="143"/>
    </location>
</feature>
<gene>
    <name evidence="5" type="ORF">CBP12_05265</name>
</gene>
<name>A0A1Y0CWB0_9GAMM</name>
<dbReference type="GO" id="GO:0010181">
    <property type="term" value="F:FMN binding"/>
    <property type="evidence" value="ECO:0007669"/>
    <property type="project" value="InterPro"/>
</dbReference>
<reference evidence="6" key="1">
    <citation type="submission" date="2017-05" db="EMBL/GenBank/DDBJ databases">
        <authorList>
            <person name="Sung H."/>
        </authorList>
    </citation>
    <scope>NUCLEOTIDE SEQUENCE [LARGE SCALE GENOMIC DNA]</scope>
    <source>
        <strain evidence="6">AMac2203</strain>
    </source>
</reference>
<evidence type="ECO:0000313" key="6">
    <source>
        <dbReference type="Proteomes" id="UP000243793"/>
    </source>
</evidence>
<dbReference type="GO" id="GO:0016491">
    <property type="term" value="F:oxidoreductase activity"/>
    <property type="evidence" value="ECO:0007669"/>
    <property type="project" value="TreeGrafter"/>
</dbReference>
<dbReference type="Gene3D" id="3.40.50.360">
    <property type="match status" value="1"/>
</dbReference>
<dbReference type="KEGG" id="ocm:CBP12_05265"/>
<dbReference type="PANTHER" id="PTHR19384">
    <property type="entry name" value="NITRIC OXIDE SYNTHASE-RELATED"/>
    <property type="match status" value="1"/>
</dbReference>
<keyword evidence="2" id="KW-0285">Flavoprotein</keyword>
<comment type="cofactor">
    <cofactor evidence="1">
        <name>FMN</name>
        <dbReference type="ChEBI" id="CHEBI:58210"/>
    </cofactor>
</comment>
<dbReference type="InterPro" id="IPR008254">
    <property type="entry name" value="Flavodoxin/NO_synth"/>
</dbReference>
<evidence type="ECO:0000256" key="1">
    <source>
        <dbReference type="ARBA" id="ARBA00001917"/>
    </source>
</evidence>
<accession>A0A1Y0CWB0</accession>
<dbReference type="GO" id="GO:0005829">
    <property type="term" value="C:cytosol"/>
    <property type="evidence" value="ECO:0007669"/>
    <property type="project" value="TreeGrafter"/>
</dbReference>
<dbReference type="Proteomes" id="UP000243793">
    <property type="component" value="Chromosome"/>
</dbReference>
<dbReference type="RefSeq" id="WP_086963505.1">
    <property type="nucleotide sequence ID" value="NZ_CP021376.1"/>
</dbReference>
<keyword evidence="3" id="KW-0288">FMN</keyword>
<evidence type="ECO:0000313" key="5">
    <source>
        <dbReference type="EMBL" id="ART79633.1"/>
    </source>
</evidence>
<dbReference type="GO" id="GO:0050660">
    <property type="term" value="F:flavin adenine dinucleotide binding"/>
    <property type="evidence" value="ECO:0007669"/>
    <property type="project" value="TreeGrafter"/>
</dbReference>